<dbReference type="EMBL" id="EQ973797">
    <property type="protein sequence ID" value="EEF46594.1"/>
    <property type="molecule type" value="Genomic_DNA"/>
</dbReference>
<keyword evidence="2" id="KW-0812">Transmembrane</keyword>
<evidence type="ECO:0000313" key="4">
    <source>
        <dbReference type="Proteomes" id="UP000008311"/>
    </source>
</evidence>
<proteinExistence type="predicted"/>
<name>B9RPT6_RICCO</name>
<evidence type="ECO:0000313" key="3">
    <source>
        <dbReference type="EMBL" id="EEF46594.1"/>
    </source>
</evidence>
<feature type="compositionally biased region" description="Basic and acidic residues" evidence="1">
    <location>
        <begin position="24"/>
        <end position="38"/>
    </location>
</feature>
<organism evidence="3 4">
    <name type="scientific">Ricinus communis</name>
    <name type="common">Castor bean</name>
    <dbReference type="NCBI Taxonomy" id="3988"/>
    <lineage>
        <taxon>Eukaryota</taxon>
        <taxon>Viridiplantae</taxon>
        <taxon>Streptophyta</taxon>
        <taxon>Embryophyta</taxon>
        <taxon>Tracheophyta</taxon>
        <taxon>Spermatophyta</taxon>
        <taxon>Magnoliopsida</taxon>
        <taxon>eudicotyledons</taxon>
        <taxon>Gunneridae</taxon>
        <taxon>Pentapetalae</taxon>
        <taxon>rosids</taxon>
        <taxon>fabids</taxon>
        <taxon>Malpighiales</taxon>
        <taxon>Euphorbiaceae</taxon>
        <taxon>Acalyphoideae</taxon>
        <taxon>Acalypheae</taxon>
        <taxon>Ricinus</taxon>
    </lineage>
</organism>
<sequence>MNSQNLFIPQEADPLQEHKVGFTGRHEHDINGDGDGNRRSGIVHSNKFAHGGVNGGRSNGGAANNGGGSTGAAGAANNGGGSTGAAGIENGNGNGNSNGQGGAAVIPVIVAGAANNRHPNSHRGAASSNRNAVGFPAMIMITLATFIVNLSVDFSYRI</sequence>
<evidence type="ECO:0000256" key="2">
    <source>
        <dbReference type="SAM" id="Phobius"/>
    </source>
</evidence>
<reference evidence="4" key="1">
    <citation type="journal article" date="2010" name="Nat. Biotechnol.">
        <title>Draft genome sequence of the oilseed species Ricinus communis.</title>
        <authorList>
            <person name="Chan A.P."/>
            <person name="Crabtree J."/>
            <person name="Zhao Q."/>
            <person name="Lorenzi H."/>
            <person name="Orvis J."/>
            <person name="Puiu D."/>
            <person name="Melake-Berhan A."/>
            <person name="Jones K.M."/>
            <person name="Redman J."/>
            <person name="Chen G."/>
            <person name="Cahoon E.B."/>
            <person name="Gedil M."/>
            <person name="Stanke M."/>
            <person name="Haas B.J."/>
            <person name="Wortman J.R."/>
            <person name="Fraser-Liggett C.M."/>
            <person name="Ravel J."/>
            <person name="Rabinowicz P.D."/>
        </authorList>
    </citation>
    <scope>NUCLEOTIDE SEQUENCE [LARGE SCALE GENOMIC DNA]</scope>
    <source>
        <strain evidence="4">cv. Hale</strain>
    </source>
</reference>
<dbReference type="eggNOG" id="ENOG502SEQY">
    <property type="taxonomic scope" value="Eukaryota"/>
</dbReference>
<dbReference type="PANTHER" id="PTHR36245">
    <property type="entry name" value="GLYCINE-RICH PROTEIN DOT1-LIKE"/>
    <property type="match status" value="1"/>
</dbReference>
<dbReference type="Proteomes" id="UP000008311">
    <property type="component" value="Unassembled WGS sequence"/>
</dbReference>
<evidence type="ECO:0000256" key="1">
    <source>
        <dbReference type="SAM" id="MobiDB-lite"/>
    </source>
</evidence>
<dbReference type="PANTHER" id="PTHR36245:SF7">
    <property type="entry name" value="GLYCINE-RICH PROTEIN"/>
    <property type="match status" value="1"/>
</dbReference>
<keyword evidence="2" id="KW-1133">Transmembrane helix</keyword>
<keyword evidence="4" id="KW-1185">Reference proteome</keyword>
<keyword evidence="2" id="KW-0472">Membrane</keyword>
<dbReference type="InParanoid" id="B9RPT6"/>
<feature type="transmembrane region" description="Helical" evidence="2">
    <location>
        <begin position="132"/>
        <end position="152"/>
    </location>
</feature>
<gene>
    <name evidence="3" type="ORF">RCOM_1539770</name>
</gene>
<feature type="compositionally biased region" description="Gly residues" evidence="1">
    <location>
        <begin position="52"/>
        <end position="82"/>
    </location>
</feature>
<protein>
    <submittedName>
        <fullName evidence="3">Uncharacterized protein</fullName>
    </submittedName>
</protein>
<dbReference type="AlphaFoldDB" id="B9RPT6"/>
<accession>B9RPT6</accession>
<feature type="region of interest" description="Disordered" evidence="1">
    <location>
        <begin position="24"/>
        <end position="82"/>
    </location>
</feature>